<feature type="region of interest" description="Disordered" evidence="2">
    <location>
        <begin position="248"/>
        <end position="271"/>
    </location>
</feature>
<proteinExistence type="predicted"/>
<keyword evidence="5" id="KW-1185">Reference proteome</keyword>
<gene>
    <name evidence="4" type="ORF">URODEC1_LOCUS92856</name>
</gene>
<dbReference type="EMBL" id="OZ075146">
    <property type="protein sequence ID" value="CAL5052673.1"/>
    <property type="molecule type" value="Genomic_DNA"/>
</dbReference>
<dbReference type="PROSITE" id="PS50157">
    <property type="entry name" value="ZINC_FINGER_C2H2_2"/>
    <property type="match status" value="1"/>
</dbReference>
<accession>A0ABC9E8M7</accession>
<dbReference type="Proteomes" id="UP001497457">
    <property type="component" value="Chromosome 36b"/>
</dbReference>
<feature type="compositionally biased region" description="Acidic residues" evidence="2">
    <location>
        <begin position="258"/>
        <end position="271"/>
    </location>
</feature>
<keyword evidence="1" id="KW-0863">Zinc-finger</keyword>
<evidence type="ECO:0000256" key="2">
    <source>
        <dbReference type="SAM" id="MobiDB-lite"/>
    </source>
</evidence>
<name>A0ABC9E8M7_9POAL</name>
<protein>
    <recommendedName>
        <fullName evidence="3">C2H2-type domain-containing protein</fullName>
    </recommendedName>
</protein>
<evidence type="ECO:0000256" key="1">
    <source>
        <dbReference type="PROSITE-ProRule" id="PRU00042"/>
    </source>
</evidence>
<keyword evidence="1" id="KW-0862">Zinc</keyword>
<reference evidence="4 5" key="2">
    <citation type="submission" date="2024-10" db="EMBL/GenBank/DDBJ databases">
        <authorList>
            <person name="Ryan C."/>
        </authorList>
    </citation>
    <scope>NUCLEOTIDE SEQUENCE [LARGE SCALE GENOMIC DNA]</scope>
</reference>
<keyword evidence="1" id="KW-0479">Metal-binding</keyword>
<evidence type="ECO:0000313" key="5">
    <source>
        <dbReference type="Proteomes" id="UP001497457"/>
    </source>
</evidence>
<reference evidence="5" key="1">
    <citation type="submission" date="2024-06" db="EMBL/GenBank/DDBJ databases">
        <authorList>
            <person name="Ryan C."/>
        </authorList>
    </citation>
    <scope>NUCLEOTIDE SEQUENCE [LARGE SCALE GENOMIC DNA]</scope>
</reference>
<feature type="region of interest" description="Disordered" evidence="2">
    <location>
        <begin position="20"/>
        <end position="44"/>
    </location>
</feature>
<dbReference type="GO" id="GO:0008270">
    <property type="term" value="F:zinc ion binding"/>
    <property type="evidence" value="ECO:0007669"/>
    <property type="project" value="UniProtKB-KW"/>
</dbReference>
<dbReference type="PROSITE" id="PS00028">
    <property type="entry name" value="ZINC_FINGER_C2H2_1"/>
    <property type="match status" value="1"/>
</dbReference>
<feature type="domain" description="C2H2-type" evidence="3">
    <location>
        <begin position="51"/>
        <end position="78"/>
    </location>
</feature>
<dbReference type="AlphaFoldDB" id="A0ABC9E8M7"/>
<evidence type="ECO:0000259" key="3">
    <source>
        <dbReference type="PROSITE" id="PS50157"/>
    </source>
</evidence>
<sequence>MSAQDCCSGRRALVPAATAPLLGDASGSSGSSSQPAGTTRCRPRMPKRTSFPCMACGRTFPTQQAMAGHCSAHNRTRLAGHQLLPAGGQAVQGFGHHGLPAGVQGSSSATNRAPALVLPYPSFLPFIHPMMSSQVIRGPSCLEMHGPSPTMEIWPVLHQIQAPPPVPAAHLFQGPVFQSYTLMPMPCHATMGAVPRLRSSAYSANQPRGVRPDLALQLGSGGGNSAQKRTLLPLLEEDGRRSKRAAVVLDGGDGGGQEGEDMDDLDLELRL</sequence>
<evidence type="ECO:0000313" key="4">
    <source>
        <dbReference type="EMBL" id="CAL5052673.1"/>
    </source>
</evidence>
<dbReference type="InterPro" id="IPR013087">
    <property type="entry name" value="Znf_C2H2_type"/>
</dbReference>
<organism evidence="4 5">
    <name type="scientific">Urochloa decumbens</name>
    <dbReference type="NCBI Taxonomy" id="240449"/>
    <lineage>
        <taxon>Eukaryota</taxon>
        <taxon>Viridiplantae</taxon>
        <taxon>Streptophyta</taxon>
        <taxon>Embryophyta</taxon>
        <taxon>Tracheophyta</taxon>
        <taxon>Spermatophyta</taxon>
        <taxon>Magnoliopsida</taxon>
        <taxon>Liliopsida</taxon>
        <taxon>Poales</taxon>
        <taxon>Poaceae</taxon>
        <taxon>PACMAD clade</taxon>
        <taxon>Panicoideae</taxon>
        <taxon>Panicodae</taxon>
        <taxon>Paniceae</taxon>
        <taxon>Melinidinae</taxon>
        <taxon>Urochloa</taxon>
    </lineage>
</organism>